<keyword evidence="6" id="KW-1185">Reference proteome</keyword>
<dbReference type="STRING" id="70996.SE18_08780"/>
<evidence type="ECO:0000313" key="6">
    <source>
        <dbReference type="Proteomes" id="UP000050277"/>
    </source>
</evidence>
<dbReference type="Gene3D" id="3.40.50.720">
    <property type="entry name" value="NAD(P)-binding Rossmann-like Domain"/>
    <property type="match status" value="1"/>
</dbReference>
<dbReference type="SUPFAM" id="SSF51735">
    <property type="entry name" value="NAD(P)-binding Rossmann-fold domains"/>
    <property type="match status" value="1"/>
</dbReference>
<name>A0A0P6YAP9_9CHLR</name>
<reference evidence="5 6" key="1">
    <citation type="submission" date="2015-07" db="EMBL/GenBank/DDBJ databases">
        <title>Whole genome sequence of Herpetosiphon geysericola DSM 7119.</title>
        <authorList>
            <person name="Hemp J."/>
            <person name="Ward L.M."/>
            <person name="Pace L.A."/>
            <person name="Fischer W.W."/>
        </authorList>
    </citation>
    <scope>NUCLEOTIDE SEQUENCE [LARGE SCALE GENOMIC DNA]</scope>
    <source>
        <strain evidence="5 6">DSM 7119</strain>
    </source>
</reference>
<dbReference type="RefSeq" id="WP_054534068.1">
    <property type="nucleotide sequence ID" value="NZ_LGKP01000015.1"/>
</dbReference>
<evidence type="ECO:0000256" key="2">
    <source>
        <dbReference type="ARBA" id="ARBA00023002"/>
    </source>
</evidence>
<dbReference type="PANTHER" id="PTHR42760:SF133">
    <property type="entry name" value="3-OXOACYL-[ACYL-CARRIER-PROTEIN] REDUCTASE"/>
    <property type="match status" value="1"/>
</dbReference>
<comment type="caution">
    <text evidence="5">The sequence shown here is derived from an EMBL/GenBank/DDBJ whole genome shotgun (WGS) entry which is preliminary data.</text>
</comment>
<keyword evidence="2" id="KW-0560">Oxidoreductase</keyword>
<accession>A0A0P6YAP9</accession>
<evidence type="ECO:0000256" key="1">
    <source>
        <dbReference type="ARBA" id="ARBA00006484"/>
    </source>
</evidence>
<dbReference type="EMBL" id="LGKP01000015">
    <property type="protein sequence ID" value="KPL88775.1"/>
    <property type="molecule type" value="Genomic_DNA"/>
</dbReference>
<comment type="similarity">
    <text evidence="1 3">Belongs to the short-chain dehydrogenases/reductases (SDR) family.</text>
</comment>
<evidence type="ECO:0000259" key="4">
    <source>
        <dbReference type="SMART" id="SM00822"/>
    </source>
</evidence>
<dbReference type="PATRIC" id="fig|70996.4.peg.4307"/>
<dbReference type="GO" id="GO:0048038">
    <property type="term" value="F:quinone binding"/>
    <property type="evidence" value="ECO:0007669"/>
    <property type="project" value="TreeGrafter"/>
</dbReference>
<evidence type="ECO:0000256" key="3">
    <source>
        <dbReference type="RuleBase" id="RU000363"/>
    </source>
</evidence>
<dbReference type="PRINTS" id="PR00081">
    <property type="entry name" value="GDHRDH"/>
</dbReference>
<proteinExistence type="inferred from homology"/>
<dbReference type="PRINTS" id="PR00080">
    <property type="entry name" value="SDRFAMILY"/>
</dbReference>
<gene>
    <name evidence="5" type="ORF">SE18_08780</name>
</gene>
<dbReference type="InterPro" id="IPR036291">
    <property type="entry name" value="NAD(P)-bd_dom_sf"/>
</dbReference>
<dbReference type="Pfam" id="PF00106">
    <property type="entry name" value="adh_short"/>
    <property type="match status" value="1"/>
</dbReference>
<dbReference type="Proteomes" id="UP000050277">
    <property type="component" value="Unassembled WGS sequence"/>
</dbReference>
<dbReference type="AlphaFoldDB" id="A0A0P6YAP9"/>
<dbReference type="PANTHER" id="PTHR42760">
    <property type="entry name" value="SHORT-CHAIN DEHYDROGENASES/REDUCTASES FAMILY MEMBER"/>
    <property type="match status" value="1"/>
</dbReference>
<dbReference type="SMART" id="SM00822">
    <property type="entry name" value="PKS_KR"/>
    <property type="match status" value="1"/>
</dbReference>
<organism evidence="5 6">
    <name type="scientific">Herpetosiphon geysericola</name>
    <dbReference type="NCBI Taxonomy" id="70996"/>
    <lineage>
        <taxon>Bacteria</taxon>
        <taxon>Bacillati</taxon>
        <taxon>Chloroflexota</taxon>
        <taxon>Chloroflexia</taxon>
        <taxon>Herpetosiphonales</taxon>
        <taxon>Herpetosiphonaceae</taxon>
        <taxon>Herpetosiphon</taxon>
    </lineage>
</organism>
<dbReference type="GO" id="GO:0006633">
    <property type="term" value="P:fatty acid biosynthetic process"/>
    <property type="evidence" value="ECO:0007669"/>
    <property type="project" value="TreeGrafter"/>
</dbReference>
<evidence type="ECO:0000313" key="5">
    <source>
        <dbReference type="EMBL" id="KPL88775.1"/>
    </source>
</evidence>
<dbReference type="InterPro" id="IPR002347">
    <property type="entry name" value="SDR_fam"/>
</dbReference>
<dbReference type="InterPro" id="IPR020904">
    <property type="entry name" value="Sc_DH/Rdtase_CS"/>
</dbReference>
<dbReference type="OrthoDB" id="9803333at2"/>
<feature type="domain" description="Ketoreductase" evidence="4">
    <location>
        <begin position="7"/>
        <end position="187"/>
    </location>
</feature>
<dbReference type="InterPro" id="IPR057326">
    <property type="entry name" value="KR_dom"/>
</dbReference>
<dbReference type="PROSITE" id="PS00061">
    <property type="entry name" value="ADH_SHORT"/>
    <property type="match status" value="1"/>
</dbReference>
<sequence length="275" mass="28548">MALLAEKVALITGAGRGIGAAAARLFSQHGAHVVLCDLDAAPVEQLAAALNAAGGKALAFAGDVTSAEFAPQAIAATLEHFGGLDILVNNAGYTWDGVLHTMDDAQWQAMLDVHLSAPFRLIRAAAPYLRDTAKAEIKANGAAKPRKIINVSSVSGVYGNAGQANYAAAKSGVVGLTKTLAKEWGRFNVQTNAVCYGFIETRLTAAKEQGETIQRGEQEIKLGVPENLMAGITMFHPMGRAGTPEEAAGPMVFLASSLANYVNGEILEVTGGMGI</sequence>
<protein>
    <submittedName>
        <fullName evidence="5">3-oxoacyl-ACP reductase</fullName>
    </submittedName>
</protein>
<dbReference type="GO" id="GO:0016616">
    <property type="term" value="F:oxidoreductase activity, acting on the CH-OH group of donors, NAD or NADP as acceptor"/>
    <property type="evidence" value="ECO:0007669"/>
    <property type="project" value="TreeGrafter"/>
</dbReference>
<dbReference type="FunFam" id="3.40.50.720:FF:000084">
    <property type="entry name" value="Short-chain dehydrogenase reductase"/>
    <property type="match status" value="1"/>
</dbReference>